<evidence type="ECO:0000256" key="2">
    <source>
        <dbReference type="ARBA" id="ARBA00022692"/>
    </source>
</evidence>
<dbReference type="EMBL" id="WIXP02000010">
    <property type="protein sequence ID" value="KAF6204520.1"/>
    <property type="molecule type" value="Genomic_DNA"/>
</dbReference>
<evidence type="ECO:0000256" key="3">
    <source>
        <dbReference type="ARBA" id="ARBA00022989"/>
    </source>
</evidence>
<comment type="caution">
    <text evidence="6">The sequence shown here is derived from an EMBL/GenBank/DDBJ whole genome shotgun (WGS) entry which is preliminary data.</text>
</comment>
<feature type="transmembrane region" description="Helical" evidence="5">
    <location>
        <begin position="267"/>
        <end position="289"/>
    </location>
</feature>
<proteinExistence type="predicted"/>
<dbReference type="InterPro" id="IPR050549">
    <property type="entry name" value="MFS_Trehalose_Transporter"/>
</dbReference>
<protein>
    <recommendedName>
        <fullName evidence="8">Major facilitator superfamily (MFS) profile domain-containing protein</fullName>
    </recommendedName>
</protein>
<dbReference type="InterPro" id="IPR005828">
    <property type="entry name" value="MFS_sugar_transport-like"/>
</dbReference>
<feature type="transmembrane region" description="Helical" evidence="5">
    <location>
        <begin position="295"/>
        <end position="317"/>
    </location>
</feature>
<dbReference type="GO" id="GO:0022857">
    <property type="term" value="F:transmembrane transporter activity"/>
    <property type="evidence" value="ECO:0007669"/>
    <property type="project" value="InterPro"/>
</dbReference>
<evidence type="ECO:0008006" key="8">
    <source>
        <dbReference type="Google" id="ProtNLM"/>
    </source>
</evidence>
<feature type="transmembrane region" description="Helical" evidence="5">
    <location>
        <begin position="57"/>
        <end position="78"/>
    </location>
</feature>
<dbReference type="Proteomes" id="UP000466442">
    <property type="component" value="Unassembled WGS sequence"/>
</dbReference>
<dbReference type="PANTHER" id="PTHR48021:SF1">
    <property type="entry name" value="GH07001P-RELATED"/>
    <property type="match status" value="1"/>
</dbReference>
<feature type="transmembrane region" description="Helical" evidence="5">
    <location>
        <begin position="133"/>
        <end position="152"/>
    </location>
</feature>
<comment type="subcellular location">
    <subcellularLocation>
        <location evidence="1">Membrane</location>
    </subcellularLocation>
</comment>
<feature type="transmembrane region" description="Helical" evidence="5">
    <location>
        <begin position="198"/>
        <end position="218"/>
    </location>
</feature>
<dbReference type="Pfam" id="PF00083">
    <property type="entry name" value="Sugar_tr"/>
    <property type="match status" value="1"/>
</dbReference>
<gene>
    <name evidence="6" type="ORF">GE061_002862</name>
</gene>
<dbReference type="OrthoDB" id="4142200at2759"/>
<keyword evidence="3 5" id="KW-1133">Transmembrane helix</keyword>
<evidence type="ECO:0000313" key="7">
    <source>
        <dbReference type="Proteomes" id="UP000466442"/>
    </source>
</evidence>
<feature type="transmembrane region" description="Helical" evidence="5">
    <location>
        <begin position="230"/>
        <end position="246"/>
    </location>
</feature>
<organism evidence="6 7">
    <name type="scientific">Apolygus lucorum</name>
    <name type="common">Small green plant bug</name>
    <name type="synonym">Lygocoris lucorum</name>
    <dbReference type="NCBI Taxonomy" id="248454"/>
    <lineage>
        <taxon>Eukaryota</taxon>
        <taxon>Metazoa</taxon>
        <taxon>Ecdysozoa</taxon>
        <taxon>Arthropoda</taxon>
        <taxon>Hexapoda</taxon>
        <taxon>Insecta</taxon>
        <taxon>Pterygota</taxon>
        <taxon>Neoptera</taxon>
        <taxon>Paraneoptera</taxon>
        <taxon>Hemiptera</taxon>
        <taxon>Heteroptera</taxon>
        <taxon>Panheteroptera</taxon>
        <taxon>Cimicomorpha</taxon>
        <taxon>Miridae</taxon>
        <taxon>Mirini</taxon>
        <taxon>Apolygus</taxon>
    </lineage>
</organism>
<dbReference type="AlphaFoldDB" id="A0A8S9X603"/>
<evidence type="ECO:0000313" key="6">
    <source>
        <dbReference type="EMBL" id="KAF6204520.1"/>
    </source>
</evidence>
<feature type="transmembrane region" description="Helical" evidence="5">
    <location>
        <begin position="172"/>
        <end position="191"/>
    </location>
</feature>
<dbReference type="SUPFAM" id="SSF103473">
    <property type="entry name" value="MFS general substrate transporter"/>
    <property type="match status" value="1"/>
</dbReference>
<evidence type="ECO:0000256" key="5">
    <source>
        <dbReference type="SAM" id="Phobius"/>
    </source>
</evidence>
<dbReference type="Gene3D" id="1.20.1250.20">
    <property type="entry name" value="MFS general substrate transporter like domains"/>
    <property type="match status" value="1"/>
</dbReference>
<reference evidence="6" key="1">
    <citation type="journal article" date="2021" name="Mol. Ecol. Resour.">
        <title>Apolygus lucorum genome provides insights into omnivorousness and mesophyll feeding.</title>
        <authorList>
            <person name="Liu Y."/>
            <person name="Liu H."/>
            <person name="Wang H."/>
            <person name="Huang T."/>
            <person name="Liu B."/>
            <person name="Yang B."/>
            <person name="Yin L."/>
            <person name="Li B."/>
            <person name="Zhang Y."/>
            <person name="Zhang S."/>
            <person name="Jiang F."/>
            <person name="Zhang X."/>
            <person name="Ren Y."/>
            <person name="Wang B."/>
            <person name="Wang S."/>
            <person name="Lu Y."/>
            <person name="Wu K."/>
            <person name="Fan W."/>
            <person name="Wang G."/>
        </authorList>
    </citation>
    <scope>NUCLEOTIDE SEQUENCE</scope>
    <source>
        <strain evidence="6">12Hb</strain>
    </source>
</reference>
<dbReference type="InterPro" id="IPR036259">
    <property type="entry name" value="MFS_trans_sf"/>
</dbReference>
<accession>A0A8S9X603</accession>
<dbReference type="GO" id="GO:0016020">
    <property type="term" value="C:membrane"/>
    <property type="evidence" value="ECO:0007669"/>
    <property type="project" value="UniProtKB-SubCell"/>
</dbReference>
<keyword evidence="2 5" id="KW-0812">Transmembrane</keyword>
<name>A0A8S9X603_APOLU</name>
<evidence type="ECO:0000256" key="4">
    <source>
        <dbReference type="ARBA" id="ARBA00023136"/>
    </source>
</evidence>
<dbReference type="PANTHER" id="PTHR48021">
    <property type="match status" value="1"/>
</dbReference>
<sequence length="334" mass="37388">MWGAGRGRNERTEVRKTTSNIRKFNCILYHLECRNGILMSSIVGNELTYKNYNATLILVPVIFFSLSFCVPESPFFLFDQSRKEDAFKSLLWLRGNNQKSVQEAIQSMELAHANRVPETSFKSIFTSPGLRRATLIGLFLFSCQIFSGYSIIFSYDEIIFQKIGSPMSVGYSSIVVSSVTLVSSFFGVITVDICGRKPLLYAGFSVGFISMSILSIYLFMTNEEWDEGSWVPFACMIVFVFGYGLGTNLIPQLTTTEIVPSHMRPKILGMLMIVYCILVAIVLQSFPLLDESVGLYGVFLLSSIVNLVGIVGTWYVVPETKSKSHVAMANDLNR</sequence>
<evidence type="ECO:0000256" key="1">
    <source>
        <dbReference type="ARBA" id="ARBA00004370"/>
    </source>
</evidence>
<keyword evidence="7" id="KW-1185">Reference proteome</keyword>
<keyword evidence="4 5" id="KW-0472">Membrane</keyword>